<evidence type="ECO:0000313" key="2">
    <source>
        <dbReference type="Proteomes" id="UP000298663"/>
    </source>
</evidence>
<proteinExistence type="predicted"/>
<reference evidence="1 2" key="1">
    <citation type="journal article" date="2015" name="Genome Biol.">
        <title>Comparative genomics of Steinernema reveals deeply conserved gene regulatory networks.</title>
        <authorList>
            <person name="Dillman A.R."/>
            <person name="Macchietto M."/>
            <person name="Porter C.F."/>
            <person name="Rogers A."/>
            <person name="Williams B."/>
            <person name="Antoshechkin I."/>
            <person name="Lee M.M."/>
            <person name="Goodwin Z."/>
            <person name="Lu X."/>
            <person name="Lewis E.E."/>
            <person name="Goodrich-Blair H."/>
            <person name="Stock S.P."/>
            <person name="Adams B.J."/>
            <person name="Sternberg P.W."/>
            <person name="Mortazavi A."/>
        </authorList>
    </citation>
    <scope>NUCLEOTIDE SEQUENCE [LARGE SCALE GENOMIC DNA]</scope>
    <source>
        <strain evidence="1 2">ALL</strain>
    </source>
</reference>
<organism evidence="1 2">
    <name type="scientific">Steinernema carpocapsae</name>
    <name type="common">Entomopathogenic nematode</name>
    <dbReference type="NCBI Taxonomy" id="34508"/>
    <lineage>
        <taxon>Eukaryota</taxon>
        <taxon>Metazoa</taxon>
        <taxon>Ecdysozoa</taxon>
        <taxon>Nematoda</taxon>
        <taxon>Chromadorea</taxon>
        <taxon>Rhabditida</taxon>
        <taxon>Tylenchina</taxon>
        <taxon>Panagrolaimomorpha</taxon>
        <taxon>Strongyloidoidea</taxon>
        <taxon>Steinernematidae</taxon>
        <taxon>Steinernema</taxon>
    </lineage>
</organism>
<protein>
    <submittedName>
        <fullName evidence="1">Uncharacterized protein</fullName>
    </submittedName>
</protein>
<gene>
    <name evidence="1" type="ORF">L596_027286</name>
</gene>
<dbReference type="AlphaFoldDB" id="A0A4U5M3V4"/>
<keyword evidence="2" id="KW-1185">Reference proteome</keyword>
<dbReference type="EMBL" id="AZBU02000010">
    <property type="protein sequence ID" value="TKR63456.1"/>
    <property type="molecule type" value="Genomic_DNA"/>
</dbReference>
<sequence length="418" mass="49621">MRFLRIGDRLLIRACAHSGERSCCFARYLQWDLARTKFYFFYNHVMLNGIWNSWNYGIWRELCHAKEDRKNCKVCRTIPYKNLSLHFLVNTMDDLPRVFFKSVFNYLDTYRFSEYELQQFPKQLPVLFSFIQERQKHGHYADLILYLSPRSSRIHAELLCCTRDDWKQLPSKHVDVGSQLDECLWQVAEAKRSGFFLVVKVASSVAHGVGSFTFDEQHELMSFFFLVVNVLLMADRYIPTWLSLTSFDSRCPRFQKLLQLCTCSRQIDVGMRTDTPEGVDFDFSWVFDNLLRKDICLSHIDFIGRSNNLWSSFVMQEWEKDADSVKTKCIWGHRDEKFPDDFVNGFEELKDAPPLFERHARKFAKMGINIPLHEGNHYVKEHPTERGRKLYLWLKNTTEFINIRGPEEYRSTEVMLCF</sequence>
<accession>A0A4U5M3V4</accession>
<evidence type="ECO:0000313" key="1">
    <source>
        <dbReference type="EMBL" id="TKR63456.1"/>
    </source>
</evidence>
<reference evidence="1 2" key="2">
    <citation type="journal article" date="2019" name="G3 (Bethesda)">
        <title>Hybrid Assembly of the Genome of the Entomopathogenic Nematode Steinernema carpocapsae Identifies the X-Chromosome.</title>
        <authorList>
            <person name="Serra L."/>
            <person name="Macchietto M."/>
            <person name="Macias-Munoz A."/>
            <person name="McGill C.J."/>
            <person name="Rodriguez I.M."/>
            <person name="Rodriguez B."/>
            <person name="Murad R."/>
            <person name="Mortazavi A."/>
        </authorList>
    </citation>
    <scope>NUCLEOTIDE SEQUENCE [LARGE SCALE GENOMIC DNA]</scope>
    <source>
        <strain evidence="1 2">ALL</strain>
    </source>
</reference>
<comment type="caution">
    <text evidence="1">The sequence shown here is derived from an EMBL/GenBank/DDBJ whole genome shotgun (WGS) entry which is preliminary data.</text>
</comment>
<name>A0A4U5M3V4_STECR</name>
<dbReference type="Proteomes" id="UP000298663">
    <property type="component" value="Unassembled WGS sequence"/>
</dbReference>